<dbReference type="PRINTS" id="PR00153">
    <property type="entry name" value="CSAPPISMRASE"/>
</dbReference>
<dbReference type="Pfam" id="PF00160">
    <property type="entry name" value="Pro_isomerase"/>
    <property type="match status" value="1"/>
</dbReference>
<dbReference type="Gene3D" id="2.40.100.10">
    <property type="entry name" value="Cyclophilin-like"/>
    <property type="match status" value="1"/>
</dbReference>
<gene>
    <name evidence="6" type="ORF">PS2015_2169</name>
</gene>
<keyword evidence="3" id="KW-0697">Rotamase</keyword>
<evidence type="ECO:0000259" key="5">
    <source>
        <dbReference type="PROSITE" id="PS50072"/>
    </source>
</evidence>
<dbReference type="PANTHER" id="PTHR43246">
    <property type="entry name" value="PEPTIDYL-PROLYL CIS-TRANS ISOMERASE CYP38, CHLOROPLASTIC"/>
    <property type="match status" value="1"/>
</dbReference>
<dbReference type="EMBL" id="CP013189">
    <property type="protein sequence ID" value="ALO46805.1"/>
    <property type="molecule type" value="Genomic_DNA"/>
</dbReference>
<dbReference type="PROSITE" id="PS00170">
    <property type="entry name" value="CSA_PPIASE_1"/>
    <property type="match status" value="1"/>
</dbReference>
<dbReference type="InterPro" id="IPR020892">
    <property type="entry name" value="Cyclophilin-type_PPIase_CS"/>
</dbReference>
<evidence type="ECO:0000313" key="7">
    <source>
        <dbReference type="Proteomes" id="UP000065641"/>
    </source>
</evidence>
<protein>
    <recommendedName>
        <fullName evidence="2">peptidylprolyl isomerase</fullName>
        <ecNumber evidence="2">5.2.1.8</ecNumber>
    </recommendedName>
</protein>
<dbReference type="GO" id="GO:0006457">
    <property type="term" value="P:protein folding"/>
    <property type="evidence" value="ECO:0007669"/>
    <property type="project" value="InterPro"/>
</dbReference>
<organism evidence="6 7">
    <name type="scientific">Pseudohongiella spirulinae</name>
    <dbReference type="NCBI Taxonomy" id="1249552"/>
    <lineage>
        <taxon>Bacteria</taxon>
        <taxon>Pseudomonadati</taxon>
        <taxon>Pseudomonadota</taxon>
        <taxon>Gammaproteobacteria</taxon>
        <taxon>Pseudomonadales</taxon>
        <taxon>Pseudohongiellaceae</taxon>
        <taxon>Pseudohongiella</taxon>
    </lineage>
</organism>
<keyword evidence="7" id="KW-1185">Reference proteome</keyword>
<dbReference type="EC" id="5.2.1.8" evidence="2"/>
<dbReference type="STRING" id="1249552.PS2015_2169"/>
<reference evidence="6 7" key="1">
    <citation type="submission" date="2015-11" db="EMBL/GenBank/DDBJ databases">
        <authorList>
            <person name="Zhang Y."/>
            <person name="Guo Z."/>
        </authorList>
    </citation>
    <scope>NUCLEOTIDE SEQUENCE [LARGE SCALE GENOMIC DNA]</scope>
    <source>
        <strain evidence="6 7">KCTC 32221</strain>
    </source>
</reference>
<dbReference type="PROSITE" id="PS50072">
    <property type="entry name" value="CSA_PPIASE_2"/>
    <property type="match status" value="1"/>
</dbReference>
<accession>A0A0S2KF56</accession>
<evidence type="ECO:0000256" key="2">
    <source>
        <dbReference type="ARBA" id="ARBA00013194"/>
    </source>
</evidence>
<comment type="similarity">
    <text evidence="1">Belongs to the cyclophilin-type PPIase family.</text>
</comment>
<dbReference type="GO" id="GO:0003755">
    <property type="term" value="F:peptidyl-prolyl cis-trans isomerase activity"/>
    <property type="evidence" value="ECO:0007669"/>
    <property type="project" value="UniProtKB-KW"/>
</dbReference>
<evidence type="ECO:0000256" key="4">
    <source>
        <dbReference type="ARBA" id="ARBA00023235"/>
    </source>
</evidence>
<name>A0A0S2KF56_9GAMM</name>
<dbReference type="SUPFAM" id="SSF50891">
    <property type="entry name" value="Cyclophilin-like"/>
    <property type="match status" value="1"/>
</dbReference>
<feature type="domain" description="PPIase cyclophilin-type" evidence="5">
    <location>
        <begin position="47"/>
        <end position="212"/>
    </location>
</feature>
<dbReference type="InterPro" id="IPR002130">
    <property type="entry name" value="Cyclophilin-type_PPIase_dom"/>
</dbReference>
<proteinExistence type="inferred from homology"/>
<dbReference type="AlphaFoldDB" id="A0A0S2KF56"/>
<dbReference type="InterPro" id="IPR029000">
    <property type="entry name" value="Cyclophilin-like_dom_sf"/>
</dbReference>
<keyword evidence="4" id="KW-0413">Isomerase</keyword>
<sequence>MRLWERMSGHARRPLKAAVLLSCALIAGGTTSTVFANTLVRVATSYGDFTIELFDEQTPQTVANFLGYIDRGDYSGSVFHRSVTDFVVQAGAYRWLGDCDFAERQPGVNCSAQRITQQAPVVNEPGISNTRGTLAMAKLEGNPDSATSQWFINLGDNSETLDSQNEGFTVFGRVLGDGLNVAESINDLPVTAAGGEAQQMPVRGSSVLGLPLTENLVLINMHRVQRYSTALHVFEHQTGILSTQVTTDQFGRMSLVLKLVESETDIIFEVDPRSMVDLEIEPAALASFSSDDQRLRIPQLEVNDNGNLSILNNVVLRLSDEARLRFVLESYE</sequence>
<dbReference type="RefSeq" id="WP_169792304.1">
    <property type="nucleotide sequence ID" value="NZ_CP013189.1"/>
</dbReference>
<dbReference type="Proteomes" id="UP000065641">
    <property type="component" value="Chromosome"/>
</dbReference>
<dbReference type="InterPro" id="IPR044665">
    <property type="entry name" value="E_coli_cyclophilin_A-like"/>
</dbReference>
<evidence type="ECO:0000313" key="6">
    <source>
        <dbReference type="EMBL" id="ALO46805.1"/>
    </source>
</evidence>
<dbReference type="KEGG" id="pspi:PS2015_2169"/>
<evidence type="ECO:0000256" key="1">
    <source>
        <dbReference type="ARBA" id="ARBA00007365"/>
    </source>
</evidence>
<evidence type="ECO:0000256" key="3">
    <source>
        <dbReference type="ARBA" id="ARBA00023110"/>
    </source>
</evidence>